<accession>A0A643F7Y1</accession>
<dbReference type="AlphaFoldDB" id="A0A643F7Y1"/>
<evidence type="ECO:0000313" key="1">
    <source>
        <dbReference type="EMBL" id="KAB0574150.1"/>
    </source>
</evidence>
<gene>
    <name evidence="1" type="ORF">F7Q92_19885</name>
</gene>
<proteinExistence type="predicted"/>
<sequence>MGAPTAGGYGRIGGSAMNDENRFRLPVSLSALLGAVRVRAELWVWRHGWVSVLCLGLILGNLLLAWPGQAWLQQDARALAAQRASWEQAAAAASSPEFTTADATKPPLLVDEAMALQSPAQLPTKADLTAEIERLRVLAQAQQISLVRTDFAYEAAAPALGRLRLNVPLKGRYPPVRAWLVAAQRELPNLTVDRLSFKRNAVGDSDLEMTTQLSLWYRRDPDESLAPMAGASAPLVQGARP</sequence>
<dbReference type="OrthoDB" id="9096701at2"/>
<protein>
    <recommendedName>
        <fullName evidence="3">Type 4a pilus biogenesis protein PilO</fullName>
    </recommendedName>
</protein>
<dbReference type="Pfam" id="PF10741">
    <property type="entry name" value="T2SSM_b"/>
    <property type="match status" value="1"/>
</dbReference>
<dbReference type="InterPro" id="IPR034756">
    <property type="entry name" value="T2SSM_b"/>
</dbReference>
<reference evidence="1 2" key="1">
    <citation type="submission" date="2019-09" db="EMBL/GenBank/DDBJ databases">
        <title>Draft genome sequences of 48 bacterial type strains from the CCUG.</title>
        <authorList>
            <person name="Tunovic T."/>
            <person name="Pineiro-Iglesias B."/>
            <person name="Unosson C."/>
            <person name="Inganas E."/>
            <person name="Ohlen M."/>
            <person name="Cardew S."/>
            <person name="Jensie-Markopoulos S."/>
            <person name="Salva-Serra F."/>
            <person name="Jaen-Luchoro D."/>
            <person name="Karlsson R."/>
            <person name="Svensson-Stadler L."/>
            <person name="Chun J."/>
            <person name="Moore E."/>
        </authorList>
    </citation>
    <scope>NUCLEOTIDE SEQUENCE [LARGE SCALE GENOMIC DNA]</scope>
    <source>
        <strain evidence="1 2">CCUG 30977</strain>
    </source>
</reference>
<keyword evidence="2" id="KW-1185">Reference proteome</keyword>
<evidence type="ECO:0000313" key="2">
    <source>
        <dbReference type="Proteomes" id="UP000430120"/>
    </source>
</evidence>
<dbReference type="EMBL" id="VZPB01000079">
    <property type="protein sequence ID" value="KAB0574150.1"/>
    <property type="molecule type" value="Genomic_DNA"/>
</dbReference>
<organism evidence="1 2">
    <name type="scientific">Ideonella dechloratans</name>
    <dbReference type="NCBI Taxonomy" id="36863"/>
    <lineage>
        <taxon>Bacteria</taxon>
        <taxon>Pseudomonadati</taxon>
        <taxon>Pseudomonadota</taxon>
        <taxon>Betaproteobacteria</taxon>
        <taxon>Burkholderiales</taxon>
        <taxon>Sphaerotilaceae</taxon>
        <taxon>Ideonella</taxon>
    </lineage>
</organism>
<comment type="caution">
    <text evidence="1">The sequence shown here is derived from an EMBL/GenBank/DDBJ whole genome shotgun (WGS) entry which is preliminary data.</text>
</comment>
<evidence type="ECO:0008006" key="3">
    <source>
        <dbReference type="Google" id="ProtNLM"/>
    </source>
</evidence>
<name>A0A643F7Y1_IDEDE</name>
<dbReference type="Proteomes" id="UP000430120">
    <property type="component" value="Unassembled WGS sequence"/>
</dbReference>